<dbReference type="InterPro" id="IPR001647">
    <property type="entry name" value="HTH_TetR"/>
</dbReference>
<evidence type="ECO:0000313" key="5">
    <source>
        <dbReference type="Proteomes" id="UP000232587"/>
    </source>
</evidence>
<protein>
    <submittedName>
        <fullName evidence="4">TetR family transcriptional regulator</fullName>
    </submittedName>
</protein>
<accession>A0A2N0H600</accession>
<comment type="caution">
    <text evidence="4">The sequence shown here is derived from an EMBL/GenBank/DDBJ whole genome shotgun (WGS) entry which is preliminary data.</text>
</comment>
<proteinExistence type="predicted"/>
<name>A0A2N0H600_9SPHN</name>
<dbReference type="EMBL" id="PHUF01000004">
    <property type="protein sequence ID" value="PKB14354.1"/>
    <property type="molecule type" value="Genomic_DNA"/>
</dbReference>
<evidence type="ECO:0000313" key="4">
    <source>
        <dbReference type="EMBL" id="PKB14354.1"/>
    </source>
</evidence>
<dbReference type="InterPro" id="IPR041678">
    <property type="entry name" value="TetR_C_16"/>
</dbReference>
<dbReference type="PANTHER" id="PTHR30055">
    <property type="entry name" value="HTH-TYPE TRANSCRIPTIONAL REGULATOR RUTR"/>
    <property type="match status" value="1"/>
</dbReference>
<dbReference type="InterPro" id="IPR009057">
    <property type="entry name" value="Homeodomain-like_sf"/>
</dbReference>
<dbReference type="RefSeq" id="WP_100867206.1">
    <property type="nucleotide sequence ID" value="NZ_PHUF01000004.1"/>
</dbReference>
<evidence type="ECO:0000256" key="2">
    <source>
        <dbReference type="PROSITE-ProRule" id="PRU00335"/>
    </source>
</evidence>
<dbReference type="Proteomes" id="UP000232587">
    <property type="component" value="Unassembled WGS sequence"/>
</dbReference>
<feature type="DNA-binding region" description="H-T-H motif" evidence="2">
    <location>
        <begin position="36"/>
        <end position="55"/>
    </location>
</feature>
<dbReference type="AlphaFoldDB" id="A0A2N0H600"/>
<sequence>MAEAILRPQRDAARTRAAILAAAQDAFSVRGYSDTGVRDITAAAGVNPALVSRYFGSKEKLFEAALSALLDAALITNLPRETFGEDVVAILTATQRGQRNPLPMMMLAGADSTARAITDRLLKGIFLEPMTRWYGPDRGAEKAACFTLLASGLTLYRELYPLDALNAGLSEETRRWLVAAFQSLVD</sequence>
<keyword evidence="1 2" id="KW-0238">DNA-binding</keyword>
<dbReference type="GO" id="GO:0000976">
    <property type="term" value="F:transcription cis-regulatory region binding"/>
    <property type="evidence" value="ECO:0007669"/>
    <property type="project" value="TreeGrafter"/>
</dbReference>
<dbReference type="PANTHER" id="PTHR30055:SF235">
    <property type="entry name" value="TRANSCRIPTIONAL REGULATORY PROTEIN"/>
    <property type="match status" value="1"/>
</dbReference>
<gene>
    <name evidence="4" type="ORF">B0I00_1941</name>
</gene>
<dbReference type="SUPFAM" id="SSF46689">
    <property type="entry name" value="Homeodomain-like"/>
    <property type="match status" value="1"/>
</dbReference>
<dbReference type="PRINTS" id="PR00455">
    <property type="entry name" value="HTHTETR"/>
</dbReference>
<dbReference type="GO" id="GO:0003700">
    <property type="term" value="F:DNA-binding transcription factor activity"/>
    <property type="evidence" value="ECO:0007669"/>
    <property type="project" value="TreeGrafter"/>
</dbReference>
<keyword evidence="5" id="KW-1185">Reference proteome</keyword>
<dbReference type="Pfam" id="PF17920">
    <property type="entry name" value="TetR_C_16"/>
    <property type="match status" value="1"/>
</dbReference>
<dbReference type="OrthoDB" id="2356263at2"/>
<evidence type="ECO:0000259" key="3">
    <source>
        <dbReference type="PROSITE" id="PS50977"/>
    </source>
</evidence>
<organism evidence="4 5">
    <name type="scientific">Novosphingobium kunmingense</name>
    <dbReference type="NCBI Taxonomy" id="1211806"/>
    <lineage>
        <taxon>Bacteria</taxon>
        <taxon>Pseudomonadati</taxon>
        <taxon>Pseudomonadota</taxon>
        <taxon>Alphaproteobacteria</taxon>
        <taxon>Sphingomonadales</taxon>
        <taxon>Sphingomonadaceae</taxon>
        <taxon>Novosphingobium</taxon>
    </lineage>
</organism>
<dbReference type="InterPro" id="IPR050109">
    <property type="entry name" value="HTH-type_TetR-like_transc_reg"/>
</dbReference>
<dbReference type="PROSITE" id="PS50977">
    <property type="entry name" value="HTH_TETR_2"/>
    <property type="match status" value="1"/>
</dbReference>
<feature type="domain" description="HTH tetR-type" evidence="3">
    <location>
        <begin position="13"/>
        <end position="73"/>
    </location>
</feature>
<reference evidence="4 5" key="1">
    <citation type="submission" date="2017-11" db="EMBL/GenBank/DDBJ databases">
        <title>Genomic Encyclopedia of Type Strains, Phase III (KMG-III): the genomes of soil and plant-associated and newly described type strains.</title>
        <authorList>
            <person name="Whitman W."/>
        </authorList>
    </citation>
    <scope>NUCLEOTIDE SEQUENCE [LARGE SCALE GENOMIC DNA]</scope>
    <source>
        <strain evidence="4 5">CGMCC 1.12274</strain>
    </source>
</reference>
<dbReference type="Gene3D" id="1.10.357.10">
    <property type="entry name" value="Tetracycline Repressor, domain 2"/>
    <property type="match status" value="1"/>
</dbReference>
<dbReference type="Pfam" id="PF00440">
    <property type="entry name" value="TetR_N"/>
    <property type="match status" value="1"/>
</dbReference>
<evidence type="ECO:0000256" key="1">
    <source>
        <dbReference type="ARBA" id="ARBA00023125"/>
    </source>
</evidence>